<gene>
    <name evidence="3" type="ORF">RR48_14317</name>
</gene>
<name>A0A194QLZ8_PAPMA</name>
<sequence length="381" mass="42446">MPIFGKFKKKKTEDEGSRSGSESLSDNAKSSSGEIPKRRMSRSLRSHMERVEMLARPQSRRLRSLWDEKCAILPVDRRDKIKSALEEDYFLSPEQTEQYFQALGHHKRWPGFGTTISRKEQADLEKELRQREKWLINFSAQVAYRLCDYIAKGEKEMLVSNRLRSIADIVLERVADILGEPKPSRSHPGRLARFMVAISDRIAVWIENAVYRANALECRESEAFDDHVRLDVDPSLVIFVLCLVALAAANPQLLTWPGIVAPLGSRTIVAGPTVVNDGLWGGRVLSSGVISAGLIVFVLCLVALASANPQLLTWPGIVAPLGSRTVVAGPTVVNGGLFNERIVSPESPNLILPYTLFCAKKYQILKSSDPMQPSCVHTQKE</sequence>
<keyword evidence="2" id="KW-0812">Transmembrane</keyword>
<evidence type="ECO:0000313" key="4">
    <source>
        <dbReference type="Proteomes" id="UP000053240"/>
    </source>
</evidence>
<accession>A0A194QLZ8</accession>
<proteinExistence type="predicted"/>
<reference evidence="3 4" key="1">
    <citation type="journal article" date="2015" name="Nat. Commun.">
        <title>Outbred genome sequencing and CRISPR/Cas9 gene editing in butterflies.</title>
        <authorList>
            <person name="Li X."/>
            <person name="Fan D."/>
            <person name="Zhang W."/>
            <person name="Liu G."/>
            <person name="Zhang L."/>
            <person name="Zhao L."/>
            <person name="Fang X."/>
            <person name="Chen L."/>
            <person name="Dong Y."/>
            <person name="Chen Y."/>
            <person name="Ding Y."/>
            <person name="Zhao R."/>
            <person name="Feng M."/>
            <person name="Zhu Y."/>
            <person name="Feng Y."/>
            <person name="Jiang X."/>
            <person name="Zhu D."/>
            <person name="Xiang H."/>
            <person name="Feng X."/>
            <person name="Li S."/>
            <person name="Wang J."/>
            <person name="Zhang G."/>
            <person name="Kronforst M.R."/>
            <person name="Wang W."/>
        </authorList>
    </citation>
    <scope>NUCLEOTIDE SEQUENCE [LARGE SCALE GENOMIC DNA]</scope>
    <source>
        <strain evidence="3">Ya'a_city_454_Pm</strain>
        <tissue evidence="3">Whole body</tissue>
    </source>
</reference>
<evidence type="ECO:0000313" key="3">
    <source>
        <dbReference type="EMBL" id="KPJ06578.1"/>
    </source>
</evidence>
<feature type="transmembrane region" description="Helical" evidence="2">
    <location>
        <begin position="284"/>
        <end position="305"/>
    </location>
</feature>
<organism evidence="3 4">
    <name type="scientific">Papilio machaon</name>
    <name type="common">Old World swallowtail butterfly</name>
    <dbReference type="NCBI Taxonomy" id="76193"/>
    <lineage>
        <taxon>Eukaryota</taxon>
        <taxon>Metazoa</taxon>
        <taxon>Ecdysozoa</taxon>
        <taxon>Arthropoda</taxon>
        <taxon>Hexapoda</taxon>
        <taxon>Insecta</taxon>
        <taxon>Pterygota</taxon>
        <taxon>Neoptera</taxon>
        <taxon>Endopterygota</taxon>
        <taxon>Lepidoptera</taxon>
        <taxon>Glossata</taxon>
        <taxon>Ditrysia</taxon>
        <taxon>Papilionoidea</taxon>
        <taxon>Papilionidae</taxon>
        <taxon>Papilioninae</taxon>
        <taxon>Papilio</taxon>
    </lineage>
</organism>
<evidence type="ECO:0000256" key="2">
    <source>
        <dbReference type="SAM" id="Phobius"/>
    </source>
</evidence>
<feature type="compositionally biased region" description="Basic residues" evidence="1">
    <location>
        <begin position="1"/>
        <end position="10"/>
    </location>
</feature>
<dbReference type="AlphaFoldDB" id="A0A194QLZ8"/>
<feature type="compositionally biased region" description="Polar residues" evidence="1">
    <location>
        <begin position="18"/>
        <end position="33"/>
    </location>
</feature>
<keyword evidence="2" id="KW-1133">Transmembrane helix</keyword>
<keyword evidence="4" id="KW-1185">Reference proteome</keyword>
<evidence type="ECO:0000256" key="1">
    <source>
        <dbReference type="SAM" id="MobiDB-lite"/>
    </source>
</evidence>
<protein>
    <submittedName>
        <fullName evidence="3">Uncharacterized protein</fullName>
    </submittedName>
</protein>
<dbReference type="Proteomes" id="UP000053240">
    <property type="component" value="Unassembled WGS sequence"/>
</dbReference>
<keyword evidence="2" id="KW-0472">Membrane</keyword>
<feature type="region of interest" description="Disordered" evidence="1">
    <location>
        <begin position="1"/>
        <end position="48"/>
    </location>
</feature>
<dbReference type="InParanoid" id="A0A194QLZ8"/>
<feature type="transmembrane region" description="Helical" evidence="2">
    <location>
        <begin position="236"/>
        <end position="254"/>
    </location>
</feature>
<dbReference type="EMBL" id="KQ461196">
    <property type="protein sequence ID" value="KPJ06578.1"/>
    <property type="molecule type" value="Genomic_DNA"/>
</dbReference>